<dbReference type="Proteomes" id="UP000516013">
    <property type="component" value="Chromosome"/>
</dbReference>
<evidence type="ECO:0000313" key="4">
    <source>
        <dbReference type="Proteomes" id="UP000516013"/>
    </source>
</evidence>
<dbReference type="Gene3D" id="2.30.30.40">
    <property type="entry name" value="SH3 Domains"/>
    <property type="match status" value="1"/>
</dbReference>
<dbReference type="InterPro" id="IPR003646">
    <property type="entry name" value="SH3-like_bac-type"/>
</dbReference>
<proteinExistence type="predicted"/>
<dbReference type="RefSeq" id="WP_187705003.1">
    <property type="nucleotide sequence ID" value="NZ_CP060822.1"/>
</dbReference>
<sequence>MLSGLLKFVLGFLLAIAVLLGSGMTIAIYFINRTAIAPEKPMFANDNPDPKPNLPKVTPKQVVKVKPKPTATPDLPRESPTPLPPGSYTAVVTWSQGLSVRDKPAFEGQAIGGVAGNQKVIILETSQDGKWQKIRIPDTDQEGWVKAGNTAKSN</sequence>
<dbReference type="KEGG" id="ccur:IAR63_08880"/>
<evidence type="ECO:0000256" key="1">
    <source>
        <dbReference type="SAM" id="MobiDB-lite"/>
    </source>
</evidence>
<dbReference type="Pfam" id="PF08239">
    <property type="entry name" value="SH3_3"/>
    <property type="match status" value="1"/>
</dbReference>
<feature type="region of interest" description="Disordered" evidence="1">
    <location>
        <begin position="62"/>
        <end position="86"/>
    </location>
</feature>
<reference evidence="3 4" key="1">
    <citation type="submission" date="2020-08" db="EMBL/GenBank/DDBJ databases">
        <title>Complete genome sequence of Raphidiopsis curvispora isolated from drinking water reservoir in South Korea.</title>
        <authorList>
            <person name="Jeong J."/>
        </authorList>
    </citation>
    <scope>NUCLEOTIDE SEQUENCE [LARGE SCALE GENOMIC DNA]</scope>
    <source>
        <strain evidence="3 4">GIHE-G1</strain>
    </source>
</reference>
<keyword evidence="4" id="KW-1185">Reference proteome</keyword>
<evidence type="ECO:0000313" key="3">
    <source>
        <dbReference type="EMBL" id="QNP28077.1"/>
    </source>
</evidence>
<protein>
    <submittedName>
        <fullName evidence="3">SH3 domain-containing protein</fullName>
    </submittedName>
</protein>
<accession>A0A7H0EWB1</accession>
<organism evidence="3 4">
    <name type="scientific">Cylindrospermopsis curvispora GIHE-G1</name>
    <dbReference type="NCBI Taxonomy" id="2666332"/>
    <lineage>
        <taxon>Bacteria</taxon>
        <taxon>Bacillati</taxon>
        <taxon>Cyanobacteriota</taxon>
        <taxon>Cyanophyceae</taxon>
        <taxon>Nostocales</taxon>
        <taxon>Aphanizomenonaceae</taxon>
        <taxon>Cylindrospermopsis</taxon>
    </lineage>
</organism>
<feature type="domain" description="SH3b" evidence="2">
    <location>
        <begin position="97"/>
        <end position="149"/>
    </location>
</feature>
<gene>
    <name evidence="3" type="ORF">IAR63_08880</name>
</gene>
<name>A0A7H0EWB1_9CYAN</name>
<evidence type="ECO:0000259" key="2">
    <source>
        <dbReference type="Pfam" id="PF08239"/>
    </source>
</evidence>
<dbReference type="EMBL" id="CP060822">
    <property type="protein sequence ID" value="QNP28077.1"/>
    <property type="molecule type" value="Genomic_DNA"/>
</dbReference>
<feature type="compositionally biased region" description="Low complexity" evidence="1">
    <location>
        <begin position="62"/>
        <end position="73"/>
    </location>
</feature>
<dbReference type="AlphaFoldDB" id="A0A7H0EWB1"/>